<protein>
    <submittedName>
        <fullName evidence="2">Uncharacterized protein</fullName>
    </submittedName>
</protein>
<reference evidence="2" key="2">
    <citation type="submission" date="2020-11" db="EMBL/GenBank/DDBJ databases">
        <authorList>
            <person name="McCartney M.A."/>
            <person name="Auch B."/>
            <person name="Kono T."/>
            <person name="Mallez S."/>
            <person name="Becker A."/>
            <person name="Gohl D.M."/>
            <person name="Silverstein K.A.T."/>
            <person name="Koren S."/>
            <person name="Bechman K.B."/>
            <person name="Herman A."/>
            <person name="Abrahante J.E."/>
            <person name="Garbe J."/>
        </authorList>
    </citation>
    <scope>NUCLEOTIDE SEQUENCE</scope>
    <source>
        <strain evidence="2">Duluth1</strain>
        <tissue evidence="2">Whole animal</tissue>
    </source>
</reference>
<dbReference type="Proteomes" id="UP000828390">
    <property type="component" value="Unassembled WGS sequence"/>
</dbReference>
<feature type="region of interest" description="Disordered" evidence="1">
    <location>
        <begin position="1"/>
        <end position="20"/>
    </location>
</feature>
<sequence>MFRSSQSMAATLTGCSGPIALPRAKEESDIDPVLVTSHAPRTGDAIAAFSEEALSQGSAIFNRVLVGKCFRHFYFRNR</sequence>
<comment type="caution">
    <text evidence="2">The sequence shown here is derived from an EMBL/GenBank/DDBJ whole genome shotgun (WGS) entry which is preliminary data.</text>
</comment>
<evidence type="ECO:0000313" key="3">
    <source>
        <dbReference type="Proteomes" id="UP000828390"/>
    </source>
</evidence>
<accession>A0A9D4DVL8</accession>
<organism evidence="2 3">
    <name type="scientific">Dreissena polymorpha</name>
    <name type="common">Zebra mussel</name>
    <name type="synonym">Mytilus polymorpha</name>
    <dbReference type="NCBI Taxonomy" id="45954"/>
    <lineage>
        <taxon>Eukaryota</taxon>
        <taxon>Metazoa</taxon>
        <taxon>Spiralia</taxon>
        <taxon>Lophotrochozoa</taxon>
        <taxon>Mollusca</taxon>
        <taxon>Bivalvia</taxon>
        <taxon>Autobranchia</taxon>
        <taxon>Heteroconchia</taxon>
        <taxon>Euheterodonta</taxon>
        <taxon>Imparidentia</taxon>
        <taxon>Neoheterodontei</taxon>
        <taxon>Myida</taxon>
        <taxon>Dreissenoidea</taxon>
        <taxon>Dreissenidae</taxon>
        <taxon>Dreissena</taxon>
    </lineage>
</organism>
<dbReference type="AlphaFoldDB" id="A0A9D4DVL8"/>
<gene>
    <name evidence="2" type="ORF">DPMN_170114</name>
</gene>
<dbReference type="EMBL" id="JAIWYP010000009">
    <property type="protein sequence ID" value="KAH3768897.1"/>
    <property type="molecule type" value="Genomic_DNA"/>
</dbReference>
<reference evidence="2" key="1">
    <citation type="journal article" date="2019" name="bioRxiv">
        <title>The Genome of the Zebra Mussel, Dreissena polymorpha: A Resource for Invasive Species Research.</title>
        <authorList>
            <person name="McCartney M.A."/>
            <person name="Auch B."/>
            <person name="Kono T."/>
            <person name="Mallez S."/>
            <person name="Zhang Y."/>
            <person name="Obille A."/>
            <person name="Becker A."/>
            <person name="Abrahante J.E."/>
            <person name="Garbe J."/>
            <person name="Badalamenti J.P."/>
            <person name="Herman A."/>
            <person name="Mangelson H."/>
            <person name="Liachko I."/>
            <person name="Sullivan S."/>
            <person name="Sone E.D."/>
            <person name="Koren S."/>
            <person name="Silverstein K.A.T."/>
            <person name="Beckman K.B."/>
            <person name="Gohl D.M."/>
        </authorList>
    </citation>
    <scope>NUCLEOTIDE SEQUENCE</scope>
    <source>
        <strain evidence="2">Duluth1</strain>
        <tissue evidence="2">Whole animal</tissue>
    </source>
</reference>
<feature type="compositionally biased region" description="Polar residues" evidence="1">
    <location>
        <begin position="1"/>
        <end position="14"/>
    </location>
</feature>
<dbReference type="PROSITE" id="PS51257">
    <property type="entry name" value="PROKAR_LIPOPROTEIN"/>
    <property type="match status" value="1"/>
</dbReference>
<name>A0A9D4DVL8_DREPO</name>
<keyword evidence="3" id="KW-1185">Reference proteome</keyword>
<evidence type="ECO:0000256" key="1">
    <source>
        <dbReference type="SAM" id="MobiDB-lite"/>
    </source>
</evidence>
<evidence type="ECO:0000313" key="2">
    <source>
        <dbReference type="EMBL" id="KAH3768897.1"/>
    </source>
</evidence>
<proteinExistence type="predicted"/>